<name>A0A9U8DU58_BIOGL</name>
<feature type="transmembrane region" description="Helical" evidence="9">
    <location>
        <begin position="1085"/>
        <end position="1104"/>
    </location>
</feature>
<dbReference type="PANTHER" id="PTHR13800:SF12">
    <property type="entry name" value="TRANSIENT RECEPTOR POTENTIAL CATION CHANNEL SUBFAMILY M MEMBER-LIKE 2"/>
    <property type="match status" value="1"/>
</dbReference>
<dbReference type="GO" id="GO:0099604">
    <property type="term" value="F:ligand-gated calcium channel activity"/>
    <property type="evidence" value="ECO:0007669"/>
    <property type="project" value="TreeGrafter"/>
</dbReference>
<feature type="compositionally biased region" description="Low complexity" evidence="8">
    <location>
        <begin position="1"/>
        <end position="24"/>
    </location>
</feature>
<feature type="region of interest" description="Disordered" evidence="8">
    <location>
        <begin position="1"/>
        <end position="61"/>
    </location>
</feature>
<evidence type="ECO:0000256" key="4">
    <source>
        <dbReference type="ARBA" id="ARBA00022989"/>
    </source>
</evidence>
<feature type="transmembrane region" description="Helical" evidence="9">
    <location>
        <begin position="1193"/>
        <end position="1216"/>
    </location>
</feature>
<keyword evidence="5" id="KW-0406">Ion transport</keyword>
<feature type="compositionally biased region" description="Basic residues" evidence="8">
    <location>
        <begin position="40"/>
        <end position="53"/>
    </location>
</feature>
<dbReference type="KEGG" id="bgt:106050894"/>
<evidence type="ECO:0000256" key="8">
    <source>
        <dbReference type="SAM" id="MobiDB-lite"/>
    </source>
</evidence>
<dbReference type="OMA" id="VAYHANM"/>
<keyword evidence="6 9" id="KW-0472">Membrane</keyword>
<feature type="transmembrane region" description="Helical" evidence="9">
    <location>
        <begin position="1152"/>
        <end position="1172"/>
    </location>
</feature>
<evidence type="ECO:0000313" key="16">
    <source>
        <dbReference type="RefSeq" id="XP_055875766.1"/>
    </source>
</evidence>
<organism evidence="13 15">
    <name type="scientific">Biomphalaria glabrata</name>
    <name type="common">Bloodfluke planorb</name>
    <name type="synonym">Freshwater snail</name>
    <dbReference type="NCBI Taxonomy" id="6526"/>
    <lineage>
        <taxon>Eukaryota</taxon>
        <taxon>Metazoa</taxon>
        <taxon>Spiralia</taxon>
        <taxon>Lophotrochozoa</taxon>
        <taxon>Mollusca</taxon>
        <taxon>Gastropoda</taxon>
        <taxon>Heterobranchia</taxon>
        <taxon>Euthyneura</taxon>
        <taxon>Panpulmonata</taxon>
        <taxon>Hygrophila</taxon>
        <taxon>Lymnaeoidea</taxon>
        <taxon>Planorbidae</taxon>
        <taxon>Biomphalaria</taxon>
    </lineage>
</organism>
<dbReference type="PANTHER" id="PTHR13800">
    <property type="entry name" value="TRANSIENT RECEPTOR POTENTIAL CATION CHANNEL, SUBFAMILY M, MEMBER 6"/>
    <property type="match status" value="1"/>
</dbReference>
<dbReference type="InterPro" id="IPR005821">
    <property type="entry name" value="Ion_trans_dom"/>
</dbReference>
<evidence type="ECO:0000256" key="2">
    <source>
        <dbReference type="ARBA" id="ARBA00022448"/>
    </source>
</evidence>
<feature type="transmembrane region" description="Helical" evidence="9">
    <location>
        <begin position="1334"/>
        <end position="1352"/>
    </location>
</feature>
<comment type="subcellular location">
    <subcellularLocation>
        <location evidence="1">Membrane</location>
        <topology evidence="1">Multi-pass membrane protein</topology>
    </subcellularLocation>
</comment>
<gene>
    <name evidence="14 15 16" type="primary">LOC106050894</name>
</gene>
<keyword evidence="3 9" id="KW-0812">Transmembrane</keyword>
<feature type="domain" description="TRPM-like" evidence="12">
    <location>
        <begin position="604"/>
        <end position="661"/>
    </location>
</feature>
<dbReference type="RefSeq" id="XP_013061401.2">
    <property type="nucleotide sequence ID" value="XM_013205947.2"/>
</dbReference>
<evidence type="ECO:0000256" key="7">
    <source>
        <dbReference type="ARBA" id="ARBA00023303"/>
    </source>
</evidence>
<reference evidence="14 15" key="1">
    <citation type="submission" date="2025-04" db="UniProtKB">
        <authorList>
            <consortium name="RefSeq"/>
        </authorList>
    </citation>
    <scope>IDENTIFICATION</scope>
</reference>
<keyword evidence="7" id="KW-0407">Ion channel</keyword>
<evidence type="ECO:0000259" key="10">
    <source>
        <dbReference type="Pfam" id="PF00520"/>
    </source>
</evidence>
<keyword evidence="4 9" id="KW-1133">Transmembrane helix</keyword>
<dbReference type="RefSeq" id="XP_013061400.2">
    <property type="nucleotide sequence ID" value="XM_013205946.2"/>
</dbReference>
<evidence type="ECO:0000313" key="15">
    <source>
        <dbReference type="RefSeq" id="XP_013061401.2"/>
    </source>
</evidence>
<evidence type="ECO:0000256" key="9">
    <source>
        <dbReference type="SAM" id="Phobius"/>
    </source>
</evidence>
<feature type="transmembrane region" description="Helical" evidence="9">
    <location>
        <begin position="1278"/>
        <end position="1304"/>
    </location>
</feature>
<feature type="transmembrane region" description="Helical" evidence="9">
    <location>
        <begin position="1228"/>
        <end position="1246"/>
    </location>
</feature>
<feature type="domain" description="Ion transport" evidence="10">
    <location>
        <begin position="1055"/>
        <end position="1312"/>
    </location>
</feature>
<dbReference type="Pfam" id="PF25508">
    <property type="entry name" value="TRPM2"/>
    <property type="match status" value="2"/>
</dbReference>
<dbReference type="OrthoDB" id="310870at2759"/>
<protein>
    <submittedName>
        <fullName evidence="14 15">Transient receptor potential cation channel subfamily M member-like 2</fullName>
    </submittedName>
</protein>
<dbReference type="Proteomes" id="UP001165740">
    <property type="component" value="Chromosome 2"/>
</dbReference>
<evidence type="ECO:0000259" key="12">
    <source>
        <dbReference type="Pfam" id="PF25508"/>
    </source>
</evidence>
<dbReference type="InterPro" id="IPR041491">
    <property type="entry name" value="TRPM_SLOG"/>
</dbReference>
<evidence type="ECO:0000313" key="13">
    <source>
        <dbReference type="Proteomes" id="UP001165740"/>
    </source>
</evidence>
<feature type="domain" description="TRPM SLOG" evidence="11">
    <location>
        <begin position="260"/>
        <end position="530"/>
    </location>
</feature>
<dbReference type="RefSeq" id="XP_055875766.1">
    <property type="nucleotide sequence ID" value="XM_056019791.1"/>
</dbReference>
<feature type="transmembrane region" description="Helical" evidence="9">
    <location>
        <begin position="946"/>
        <end position="963"/>
    </location>
</feature>
<keyword evidence="13" id="KW-1185">Reference proteome</keyword>
<dbReference type="GO" id="GO:0005886">
    <property type="term" value="C:plasma membrane"/>
    <property type="evidence" value="ECO:0007669"/>
    <property type="project" value="TreeGrafter"/>
</dbReference>
<dbReference type="Gene3D" id="3.40.50.450">
    <property type="match status" value="1"/>
</dbReference>
<dbReference type="GeneID" id="106050894"/>
<proteinExistence type="predicted"/>
<evidence type="ECO:0000256" key="6">
    <source>
        <dbReference type="ARBA" id="ARBA00023136"/>
    </source>
</evidence>
<feature type="transmembrane region" description="Helical" evidence="9">
    <location>
        <begin position="1054"/>
        <end position="1073"/>
    </location>
</feature>
<accession>A0A9U8DU58</accession>
<keyword evidence="2" id="KW-0813">Transport</keyword>
<dbReference type="InterPro" id="IPR057366">
    <property type="entry name" value="TRPM-like"/>
</dbReference>
<evidence type="ECO:0000256" key="3">
    <source>
        <dbReference type="ARBA" id="ARBA00022692"/>
    </source>
</evidence>
<dbReference type="Pfam" id="PF18139">
    <property type="entry name" value="LSDAT_euk"/>
    <property type="match status" value="1"/>
</dbReference>
<dbReference type="Pfam" id="PF00520">
    <property type="entry name" value="Ion_trans"/>
    <property type="match status" value="1"/>
</dbReference>
<feature type="transmembrane region" description="Helical" evidence="9">
    <location>
        <begin position="1125"/>
        <end position="1146"/>
    </location>
</feature>
<evidence type="ECO:0000259" key="11">
    <source>
        <dbReference type="Pfam" id="PF18139"/>
    </source>
</evidence>
<evidence type="ECO:0000313" key="14">
    <source>
        <dbReference type="RefSeq" id="XP_013061400.2"/>
    </source>
</evidence>
<feature type="domain" description="TRPM-like" evidence="12">
    <location>
        <begin position="794"/>
        <end position="923"/>
    </location>
</feature>
<dbReference type="InterPro" id="IPR050927">
    <property type="entry name" value="TRPM"/>
</dbReference>
<evidence type="ECO:0000256" key="5">
    <source>
        <dbReference type="ARBA" id="ARBA00023065"/>
    </source>
</evidence>
<sequence length="1515" mass="173594">MSKSDSSDSVSRLSSSKSFEASLSNVLPHVPDEGSANKRTGSRKRKTQRRHEKHSSVESILGATVGADITERAEIPSRAFLKLPSIPNPNSKVDLTISNNGQELSANSSKDEIDILKSVKGSLVEAYKKTSEKDEHSDLEDTLSESHRQILTDIEKFQKGKFVNTAKHIHDVMNQKEVSRYISGHIKQRECCHFVRSNTINDSNICACGRDKKWHIDRNLPIDDSKGHLWHQKTHTVEEPCDSFGEIHFRGFGTIVSNSPYVRVDFKTKPEIVWELLIKYWTLPPPRLLISVTGGAQRFELMPRLSSLLKQGLVEAAVNTGAWIITGGTATGVMEFVGEAVRDHMTVHSGNHEDMCVALGIATWGCVANNLALDGEGDNGQWPANYAIEDVIQTQKGFSSLDPNHTHFILVDNGCVGTFGAEIEFRSKLESYFSSSATTGVSESQVINTPVVLIVVEGGLGTMETVHQSVKRHTPVVVINGSGRAADLIALAIKITSENPKNPDHSKLPSSFDETIRTAVEHNFVWKSHDNSKDKSIQKCIDTLKVCLQHRTLINVYDLDKSESAQDIDRAILCALLRANKSNCSTQLALALAWNRCDIARQQIFTLENRSRWSIKDLYDAMFTALVQDRPDFVHLFLDNGVDLRKFLTVKTLWNLYCNCLNVEDDGEAAILRYMIMFLKQSWVAYLRRQAFEEWKDFPKEDILCSINKAVIHLLGDECFNFYLDGDKYTVRDEKINMEWKGDINTILPLMSRMKPQTTEATLPEDTGVESKIGSGMQHSESEIHGNLAHMSRSRKIKLKLKMKESYDFDYPERDLFLFAVLFNRRQLADLFLKLGVNHLGTALFGSSLLKALSEKADTDEETNTSLDLMQHSQTLENLAVSILDVCYLRNKVNTHMLLCRKIKELGDSALLIMADRQKLMDFAEHSSCQTKLTNIWKGSLAPHTSQLKILFTIFFPPLIYFLKFNKVTKFNRLLHPSEVEPEAIAEHLALEVNKNSNIKDKTAKIGFVPAKQKTTDSTVRTKFQEVRLLCGQENSISLFQAAYMFYRAPVTKFLNNIIAYLIFLGLFSYFLLTNVNPANEPNSPSVVEYIVWVWFLTMMIEEIRQVIIGDQRSWKYKIKNWWSNFWNQFDFVMYLLVIVSVILRFELFTDFHFVYVRIVYSITLVMTYLRFMQFFFAEKNMGPKVIMIRKMLTDLMFFFLILLLFILSFGAAYHINMFPNAPINWSIMYYVLYYPYFQLHGNLFLEDMQGEDTSGCTRNETIWRNDPMNRCPEKNAIVPILLAVYMVLTNILLINILIAMFSYTFQSVQDNSTKVWRFYRIALVYEYFDRPALVPPIIIFNHIWRILRYILYLKGRMTKRHNDFSVHFNEEINMRLTLFEKEAMEVHLARSSVREKEQLDRRVASTAERLELVMDDLQRIKEAVQQQEKGQGVADIMTSDRLNILSASPTVDSIMTQVSQSEEKLKATSLDSDEVLKLQNQLNNLHQQTKDNFARLEEITVLLQQVIQQNNERL</sequence>
<evidence type="ECO:0000256" key="1">
    <source>
        <dbReference type="ARBA" id="ARBA00004141"/>
    </source>
</evidence>